<gene>
    <name evidence="6" type="ORF">DJ017_17195</name>
</gene>
<feature type="transmembrane region" description="Helical" evidence="5">
    <location>
        <begin position="112"/>
        <end position="131"/>
    </location>
</feature>
<dbReference type="Gene3D" id="1.20.120.1630">
    <property type="match status" value="1"/>
</dbReference>
<keyword evidence="3 5" id="KW-1133">Transmembrane helix</keyword>
<organism evidence="6 7">
    <name type="scientific">Phenylobacterium soli</name>
    <dbReference type="NCBI Taxonomy" id="2170551"/>
    <lineage>
        <taxon>Bacteria</taxon>
        <taxon>Pseudomonadati</taxon>
        <taxon>Pseudomonadota</taxon>
        <taxon>Alphaproteobacteria</taxon>
        <taxon>Caulobacterales</taxon>
        <taxon>Caulobacteraceae</taxon>
        <taxon>Phenylobacterium</taxon>
    </lineage>
</organism>
<name>A0A328ARG5_9CAUL</name>
<keyword evidence="2 5" id="KW-0812">Transmembrane</keyword>
<dbReference type="GO" id="GO:0032259">
    <property type="term" value="P:methylation"/>
    <property type="evidence" value="ECO:0007669"/>
    <property type="project" value="UniProtKB-KW"/>
</dbReference>
<keyword evidence="6" id="KW-0808">Transferase</keyword>
<feature type="transmembrane region" description="Helical" evidence="5">
    <location>
        <begin position="59"/>
        <end position="78"/>
    </location>
</feature>
<dbReference type="EMBL" id="QFYQ01000001">
    <property type="protein sequence ID" value="RAK56124.1"/>
    <property type="molecule type" value="Genomic_DNA"/>
</dbReference>
<keyword evidence="7" id="KW-1185">Reference proteome</keyword>
<keyword evidence="4 5" id="KW-0472">Membrane</keyword>
<dbReference type="PANTHER" id="PTHR43847">
    <property type="entry name" value="BLL3993 PROTEIN"/>
    <property type="match status" value="1"/>
</dbReference>
<dbReference type="GO" id="GO:0016020">
    <property type="term" value="C:membrane"/>
    <property type="evidence" value="ECO:0007669"/>
    <property type="project" value="UniProtKB-SubCell"/>
</dbReference>
<dbReference type="Pfam" id="PF04140">
    <property type="entry name" value="ICMT"/>
    <property type="match status" value="1"/>
</dbReference>
<dbReference type="InterPro" id="IPR007269">
    <property type="entry name" value="ICMT_MeTrfase"/>
</dbReference>
<comment type="caution">
    <text evidence="6">The sequence shown here is derived from an EMBL/GenBank/DDBJ whole genome shotgun (WGS) entry which is preliminary data.</text>
</comment>
<evidence type="ECO:0000256" key="4">
    <source>
        <dbReference type="ARBA" id="ARBA00023136"/>
    </source>
</evidence>
<dbReference type="GO" id="GO:0004671">
    <property type="term" value="F:protein C-terminal S-isoprenylcysteine carboxyl O-methyltransferase activity"/>
    <property type="evidence" value="ECO:0007669"/>
    <property type="project" value="InterPro"/>
</dbReference>
<comment type="subcellular location">
    <subcellularLocation>
        <location evidence="1">Membrane</location>
        <topology evidence="1">Multi-pass membrane protein</topology>
    </subcellularLocation>
</comment>
<dbReference type="OrthoDB" id="9789029at2"/>
<evidence type="ECO:0000313" key="6">
    <source>
        <dbReference type="EMBL" id="RAK56124.1"/>
    </source>
</evidence>
<feature type="transmembrane region" description="Helical" evidence="5">
    <location>
        <begin position="164"/>
        <end position="192"/>
    </location>
</feature>
<protein>
    <submittedName>
        <fullName evidence="6">Isoprenylcysteine carboxylmethyltransferase family protein</fullName>
    </submittedName>
</protein>
<dbReference type="Proteomes" id="UP000249254">
    <property type="component" value="Unassembled WGS sequence"/>
</dbReference>
<reference evidence="7" key="1">
    <citation type="submission" date="2018-05" db="EMBL/GenBank/DDBJ databases">
        <authorList>
            <person name="Li X."/>
        </authorList>
    </citation>
    <scope>NUCLEOTIDE SEQUENCE [LARGE SCALE GENOMIC DNA]</scope>
    <source>
        <strain evidence="7">LX32</strain>
    </source>
</reference>
<accession>A0A328ARG5</accession>
<sequence>MSDPVLVRVRRATRPGRPGELSRRRSAAPASAALLDAIERIGVLAAFALFYAANAGAHRPLNLLVVATDGLTVLFILVRRPARAVSRSPADWIIAALGTLCTLFMRPGGESLLAPAVAGGLVAAAALLNIAAKFSLNLSFGIAPANRGVQTGGVYAFVRHPMYLGYLILTAVFALMNPTGFNLALMAVGVAAQFERIRREERFLLTDPDYRRYAQQVRFRLLPGLY</sequence>
<proteinExistence type="predicted"/>
<evidence type="ECO:0000256" key="2">
    <source>
        <dbReference type="ARBA" id="ARBA00022692"/>
    </source>
</evidence>
<evidence type="ECO:0000256" key="1">
    <source>
        <dbReference type="ARBA" id="ARBA00004141"/>
    </source>
</evidence>
<dbReference type="InterPro" id="IPR052527">
    <property type="entry name" value="Metal_cation-efflux_comp"/>
</dbReference>
<dbReference type="AlphaFoldDB" id="A0A328ARG5"/>
<evidence type="ECO:0000256" key="3">
    <source>
        <dbReference type="ARBA" id="ARBA00022989"/>
    </source>
</evidence>
<dbReference type="PANTHER" id="PTHR43847:SF1">
    <property type="entry name" value="BLL3993 PROTEIN"/>
    <property type="match status" value="1"/>
</dbReference>
<evidence type="ECO:0000313" key="7">
    <source>
        <dbReference type="Proteomes" id="UP000249254"/>
    </source>
</evidence>
<keyword evidence="6" id="KW-0489">Methyltransferase</keyword>
<evidence type="ECO:0000256" key="5">
    <source>
        <dbReference type="SAM" id="Phobius"/>
    </source>
</evidence>
<dbReference type="RefSeq" id="WP_111529872.1">
    <property type="nucleotide sequence ID" value="NZ_JBHRSG010000003.1"/>
</dbReference>